<accession>A0A3B0XUT4</accession>
<sequence>MYDCVFVKYLWKDSDKKRRLKILEKQLALPFVPMIGLEVGEGDWFSGKIERIVWDNIDKLFTVKVMDITPKEGITAELLLDVAVKQGWATRD</sequence>
<dbReference type="AlphaFoldDB" id="A0A3B0XUT4"/>
<dbReference type="EMBL" id="UOFI01000090">
    <property type="protein sequence ID" value="VAW67057.1"/>
    <property type="molecule type" value="Genomic_DNA"/>
</dbReference>
<evidence type="ECO:0000313" key="1">
    <source>
        <dbReference type="EMBL" id="VAW67057.1"/>
    </source>
</evidence>
<reference evidence="1" key="1">
    <citation type="submission" date="2018-06" db="EMBL/GenBank/DDBJ databases">
        <authorList>
            <person name="Zhirakovskaya E."/>
        </authorList>
    </citation>
    <scope>NUCLEOTIDE SEQUENCE</scope>
</reference>
<gene>
    <name evidence="1" type="ORF">MNBD_GAMMA09-2711</name>
</gene>
<organism evidence="1">
    <name type="scientific">hydrothermal vent metagenome</name>
    <dbReference type="NCBI Taxonomy" id="652676"/>
    <lineage>
        <taxon>unclassified sequences</taxon>
        <taxon>metagenomes</taxon>
        <taxon>ecological metagenomes</taxon>
    </lineage>
</organism>
<protein>
    <submittedName>
        <fullName evidence="1">Uncharacterized protein</fullName>
    </submittedName>
</protein>
<proteinExistence type="predicted"/>
<name>A0A3B0XUT4_9ZZZZ</name>